<evidence type="ECO:0000313" key="10">
    <source>
        <dbReference type="Proteomes" id="UP000051298"/>
    </source>
</evidence>
<dbReference type="InterPro" id="IPR039356">
    <property type="entry name" value="YfbR/HDDC2"/>
</dbReference>
<dbReference type="SUPFAM" id="SSF109604">
    <property type="entry name" value="HD-domain/PDEase-like"/>
    <property type="match status" value="2"/>
</dbReference>
<dbReference type="GO" id="GO:0002953">
    <property type="term" value="F:5'-deoxynucleotidase activity"/>
    <property type="evidence" value="ECO:0007669"/>
    <property type="project" value="UniProtKB-EC"/>
</dbReference>
<evidence type="ECO:0000256" key="7">
    <source>
        <dbReference type="ARBA" id="ARBA00022801"/>
    </source>
</evidence>
<keyword evidence="6" id="KW-0479">Metal-binding</keyword>
<sequence length="376" mass="41039">MHRLDAQMAFLMEADRLKSVDRANVLLDGSRPENAAEHAWHLCLWAMTLAPLAPNDVDVDAVIAMLLVHDLVEIDAGDTPIDQPDPTQSAREARAADRLFALLPDDQAAELRTLWEAFEAAETPNARWAKALDHIAPVFQVLLAPSPPADHVTIARNNLASGRAAHLATEWPLLHSAALDLLEGRKIADRDLAARLAFLAEADALKSVTRATRLADGSRFETTGEHSWHIALFALVLGEWDTSDTGAVIRMLILHDLVEIDAGDVPVFAAPSATVEADEARAADRIFGLLPSDTGPAFRDLWDTFEANQSPEARFAKSLDRFQPPNLNLANGGGSWVDYAVTEDTVRARVGTRIAAGAPHLWDWLSPRIAAHFEKL</sequence>
<dbReference type="AlphaFoldDB" id="A0A0P1F0T4"/>
<comment type="catalytic activity">
    <reaction evidence="1">
        <text>a 2'-deoxyribonucleoside 5'-phosphate + H2O = a 2'-deoxyribonucleoside + phosphate</text>
        <dbReference type="Rhea" id="RHEA:36167"/>
        <dbReference type="ChEBI" id="CHEBI:15377"/>
        <dbReference type="ChEBI" id="CHEBI:18274"/>
        <dbReference type="ChEBI" id="CHEBI:43474"/>
        <dbReference type="ChEBI" id="CHEBI:65317"/>
        <dbReference type="EC" id="3.1.3.89"/>
    </reaction>
</comment>
<reference evidence="9 10" key="1">
    <citation type="submission" date="2015-09" db="EMBL/GenBank/DDBJ databases">
        <authorList>
            <consortium name="Swine Surveillance"/>
        </authorList>
    </citation>
    <scope>NUCLEOTIDE SEQUENCE [LARGE SCALE GENOMIC DNA]</scope>
    <source>
        <strain evidence="9 10">CECT 5294</strain>
    </source>
</reference>
<dbReference type="Proteomes" id="UP000051298">
    <property type="component" value="Unassembled WGS sequence"/>
</dbReference>
<evidence type="ECO:0000256" key="4">
    <source>
        <dbReference type="ARBA" id="ARBA00011738"/>
    </source>
</evidence>
<feature type="domain" description="HD/PDEase" evidence="8">
    <location>
        <begin position="219"/>
        <end position="298"/>
    </location>
</feature>
<evidence type="ECO:0000259" key="8">
    <source>
        <dbReference type="SMART" id="SM00471"/>
    </source>
</evidence>
<dbReference type="RefSeq" id="WP_058123905.1">
    <property type="nucleotide sequence ID" value="NZ_CYRX01000031.1"/>
</dbReference>
<evidence type="ECO:0000256" key="3">
    <source>
        <dbReference type="ARBA" id="ARBA00001941"/>
    </source>
</evidence>
<comment type="subunit">
    <text evidence="4">Homodimer.</text>
</comment>
<dbReference type="Gene3D" id="1.10.3210.10">
    <property type="entry name" value="Hypothetical protein af1432"/>
    <property type="match status" value="2"/>
</dbReference>
<dbReference type="GO" id="GO:0005737">
    <property type="term" value="C:cytoplasm"/>
    <property type="evidence" value="ECO:0007669"/>
    <property type="project" value="TreeGrafter"/>
</dbReference>
<dbReference type="InterPro" id="IPR003607">
    <property type="entry name" value="HD/PDEase_dom"/>
</dbReference>
<evidence type="ECO:0000256" key="1">
    <source>
        <dbReference type="ARBA" id="ARBA00001638"/>
    </source>
</evidence>
<name>A0A0P1F0T4_9RHOB</name>
<dbReference type="InterPro" id="IPR006674">
    <property type="entry name" value="HD_domain"/>
</dbReference>
<comment type="cofactor">
    <cofactor evidence="3">
        <name>Co(2+)</name>
        <dbReference type="ChEBI" id="CHEBI:48828"/>
    </cofactor>
</comment>
<comment type="cofactor">
    <cofactor evidence="2">
        <name>Mn(2+)</name>
        <dbReference type="ChEBI" id="CHEBI:29035"/>
    </cofactor>
</comment>
<proteinExistence type="predicted"/>
<protein>
    <recommendedName>
        <fullName evidence="5">5'-deoxynucleotidase</fullName>
        <ecNumber evidence="5">3.1.3.89</ecNumber>
    </recommendedName>
</protein>
<accession>A0A0P1F0T4</accession>
<evidence type="ECO:0000313" key="9">
    <source>
        <dbReference type="EMBL" id="CUH61079.1"/>
    </source>
</evidence>
<dbReference type="EC" id="3.1.3.89" evidence="5"/>
<evidence type="ECO:0000256" key="5">
    <source>
        <dbReference type="ARBA" id="ARBA00012964"/>
    </source>
</evidence>
<keyword evidence="7" id="KW-0378">Hydrolase</keyword>
<dbReference type="PANTHER" id="PTHR11845">
    <property type="entry name" value="5'-DEOXYNUCLEOTIDASE HDDC2"/>
    <property type="match status" value="1"/>
</dbReference>
<dbReference type="EMBL" id="CYRX01000031">
    <property type="protein sequence ID" value="CUH61079.1"/>
    <property type="molecule type" value="Genomic_DNA"/>
</dbReference>
<dbReference type="PANTHER" id="PTHR11845:SF13">
    <property type="entry name" value="5'-DEOXYNUCLEOTIDASE HDDC2"/>
    <property type="match status" value="1"/>
</dbReference>
<dbReference type="Pfam" id="PF13023">
    <property type="entry name" value="HD_3"/>
    <property type="match status" value="2"/>
</dbReference>
<dbReference type="eggNOG" id="COG1896">
    <property type="taxonomic scope" value="Bacteria"/>
</dbReference>
<dbReference type="STRING" id="266809.PM03_11065"/>
<evidence type="ECO:0000256" key="6">
    <source>
        <dbReference type="ARBA" id="ARBA00022723"/>
    </source>
</evidence>
<dbReference type="GO" id="GO:0046872">
    <property type="term" value="F:metal ion binding"/>
    <property type="evidence" value="ECO:0007669"/>
    <property type="project" value="UniProtKB-KW"/>
</dbReference>
<evidence type="ECO:0000256" key="2">
    <source>
        <dbReference type="ARBA" id="ARBA00001936"/>
    </source>
</evidence>
<feature type="domain" description="HD/PDEase" evidence="8">
    <location>
        <begin position="31"/>
        <end position="111"/>
    </location>
</feature>
<gene>
    <name evidence="9" type="ORF">THS5294_02379</name>
</gene>
<dbReference type="SMART" id="SM00471">
    <property type="entry name" value="HDc"/>
    <property type="match status" value="2"/>
</dbReference>
<organism evidence="9 10">
    <name type="scientific">Thalassobacter stenotrophicus</name>
    <dbReference type="NCBI Taxonomy" id="266809"/>
    <lineage>
        <taxon>Bacteria</taxon>
        <taxon>Pseudomonadati</taxon>
        <taxon>Pseudomonadota</taxon>
        <taxon>Alphaproteobacteria</taxon>
        <taxon>Rhodobacterales</taxon>
        <taxon>Roseobacteraceae</taxon>
        <taxon>Thalassobacter</taxon>
    </lineage>
</organism>